<evidence type="ECO:0000313" key="2">
    <source>
        <dbReference type="EMBL" id="JAP18923.1"/>
    </source>
</evidence>
<organism evidence="2">
    <name type="scientific">Solanum chacoense</name>
    <name type="common">Chaco potato</name>
    <dbReference type="NCBI Taxonomy" id="4108"/>
    <lineage>
        <taxon>Eukaryota</taxon>
        <taxon>Viridiplantae</taxon>
        <taxon>Streptophyta</taxon>
        <taxon>Embryophyta</taxon>
        <taxon>Tracheophyta</taxon>
        <taxon>Spermatophyta</taxon>
        <taxon>Magnoliopsida</taxon>
        <taxon>eudicotyledons</taxon>
        <taxon>Gunneridae</taxon>
        <taxon>Pentapetalae</taxon>
        <taxon>asterids</taxon>
        <taxon>lamiids</taxon>
        <taxon>Solanales</taxon>
        <taxon>Solanaceae</taxon>
        <taxon>Solanoideae</taxon>
        <taxon>Solaneae</taxon>
        <taxon>Solanum</taxon>
    </lineage>
</organism>
<name>A0A0V0HHM2_SOLCH</name>
<evidence type="ECO:0000259" key="1">
    <source>
        <dbReference type="Pfam" id="PF14111"/>
    </source>
</evidence>
<dbReference type="EMBL" id="GEDG01020686">
    <property type="protein sequence ID" value="JAP18923.1"/>
    <property type="molecule type" value="Transcribed_RNA"/>
</dbReference>
<dbReference type="PANTHER" id="PTHR34427">
    <property type="entry name" value="DUF4283 DOMAIN PROTEIN"/>
    <property type="match status" value="1"/>
</dbReference>
<proteinExistence type="predicted"/>
<feature type="domain" description="DUF4283" evidence="1">
    <location>
        <begin position="1"/>
        <end position="41"/>
    </location>
</feature>
<accession>A0A0V0HHM2</accession>
<dbReference type="Pfam" id="PF14111">
    <property type="entry name" value="DUF4283"/>
    <property type="match status" value="1"/>
</dbReference>
<dbReference type="PANTHER" id="PTHR34427:SF10">
    <property type="entry name" value="DUF4283 DOMAIN-CONTAINING PROTEIN"/>
    <property type="match status" value="1"/>
</dbReference>
<dbReference type="AlphaFoldDB" id="A0A0V0HHM2"/>
<protein>
    <submittedName>
        <fullName evidence="2">Putative ovule protein</fullName>
    </submittedName>
</protein>
<sequence length="67" mass="7751">MGNNCFLFEFASMEAAEHVLRGSWSWKKQSLQLQWWTPTVGAIQSRAAIKQTWVRRFTPALVVRQGL</sequence>
<dbReference type="InterPro" id="IPR025558">
    <property type="entry name" value="DUF4283"/>
</dbReference>
<reference evidence="2" key="1">
    <citation type="submission" date="2015-12" db="EMBL/GenBank/DDBJ databases">
        <title>Gene expression during late stages of embryo sac development: a critical building block for successful pollen-pistil interactions.</title>
        <authorList>
            <person name="Liu Y."/>
            <person name="Joly V."/>
            <person name="Sabar M."/>
            <person name="Matton D.P."/>
        </authorList>
    </citation>
    <scope>NUCLEOTIDE SEQUENCE</scope>
</reference>